<proteinExistence type="predicted"/>
<dbReference type="AlphaFoldDB" id="A0A2T5MCK8"/>
<keyword evidence="3" id="KW-1185">Reference proteome</keyword>
<organism evidence="2 3">
    <name type="scientific">Stenotrophobium rhamnosiphilum</name>
    <dbReference type="NCBI Taxonomy" id="2029166"/>
    <lineage>
        <taxon>Bacteria</taxon>
        <taxon>Pseudomonadati</taxon>
        <taxon>Pseudomonadota</taxon>
        <taxon>Gammaproteobacteria</taxon>
        <taxon>Nevskiales</taxon>
        <taxon>Nevskiaceae</taxon>
        <taxon>Stenotrophobium</taxon>
    </lineage>
</organism>
<protein>
    <submittedName>
        <fullName evidence="2">Uncharacterized protein</fullName>
    </submittedName>
</protein>
<accession>A0A2T5MCK8</accession>
<evidence type="ECO:0000256" key="1">
    <source>
        <dbReference type="SAM" id="MobiDB-lite"/>
    </source>
</evidence>
<feature type="compositionally biased region" description="Basic residues" evidence="1">
    <location>
        <begin position="293"/>
        <end position="302"/>
    </location>
</feature>
<evidence type="ECO:0000313" key="3">
    <source>
        <dbReference type="Proteomes" id="UP000244248"/>
    </source>
</evidence>
<feature type="region of interest" description="Disordered" evidence="1">
    <location>
        <begin position="281"/>
        <end position="302"/>
    </location>
</feature>
<sequence>MEIVMPDTYFFPSKAISRFKKRAKLIHRETGKTHNEALEEIARGFGLPNWHHLTLHADASRHCELAFANDLIVAYDLKEAENVDTALFTENLYLFGLCRKPLIARFRDGDEDKWEPESETEYERMADEYRLFVRTGGTAPEKLEDAVELVQSSSFFPPEVFWWKGTLYEGLGAHPVLPQQPIPEHLMSAFGAPARGEKLISPQVSASKGTGVNGNVADSYSYCIHCERAYPEGAYRQKLSWQLCPYADCDGDTVIDNWGWRRIRKENPGYPEVPELGVQYPMHGPNYVAPKNPKQKTKRKSK</sequence>
<name>A0A2T5MCK8_9GAMM</name>
<dbReference type="EMBL" id="QANS01000006">
    <property type="protein sequence ID" value="PTU30312.1"/>
    <property type="molecule type" value="Genomic_DNA"/>
</dbReference>
<gene>
    <name evidence="2" type="ORF">CJD38_15310</name>
</gene>
<reference evidence="2 3" key="1">
    <citation type="submission" date="2018-04" db="EMBL/GenBank/DDBJ databases">
        <title>Novel species isolated from glacier.</title>
        <authorList>
            <person name="Liu Q."/>
            <person name="Xin Y.-H."/>
        </authorList>
    </citation>
    <scope>NUCLEOTIDE SEQUENCE [LARGE SCALE GENOMIC DNA]</scope>
    <source>
        <strain evidence="2 3">GT1R17</strain>
    </source>
</reference>
<evidence type="ECO:0000313" key="2">
    <source>
        <dbReference type="EMBL" id="PTU30312.1"/>
    </source>
</evidence>
<comment type="caution">
    <text evidence="2">The sequence shown here is derived from an EMBL/GenBank/DDBJ whole genome shotgun (WGS) entry which is preliminary data.</text>
</comment>
<dbReference type="Proteomes" id="UP000244248">
    <property type="component" value="Unassembled WGS sequence"/>
</dbReference>